<dbReference type="Pfam" id="PF24626">
    <property type="entry name" value="SH3_Tf2-1"/>
    <property type="match status" value="1"/>
</dbReference>
<dbReference type="InterPro" id="IPR043502">
    <property type="entry name" value="DNA/RNA_pol_sf"/>
</dbReference>
<dbReference type="InterPro" id="IPR036875">
    <property type="entry name" value="Znf_CCHC_sf"/>
</dbReference>
<keyword evidence="21" id="KW-1185">Reference proteome</keyword>
<dbReference type="Pfam" id="PF00078">
    <property type="entry name" value="RVT_1"/>
    <property type="match status" value="1"/>
</dbReference>
<dbReference type="Pfam" id="PF17919">
    <property type="entry name" value="RT_RNaseH_2"/>
    <property type="match status" value="1"/>
</dbReference>
<evidence type="ECO:0000256" key="18">
    <source>
        <dbReference type="SAM" id="MobiDB-lite"/>
    </source>
</evidence>
<dbReference type="PANTHER" id="PTHR37984:SF5">
    <property type="entry name" value="PROTEIN NYNRIN-LIKE"/>
    <property type="match status" value="1"/>
</dbReference>
<gene>
    <name evidence="20" type="ORF">Tco_0991019</name>
</gene>
<evidence type="ECO:0000256" key="8">
    <source>
        <dbReference type="ARBA" id="ARBA00022801"/>
    </source>
</evidence>
<dbReference type="InterPro" id="IPR000477">
    <property type="entry name" value="RT_dom"/>
</dbReference>
<keyword evidence="16" id="KW-0511">Multifunctional enzyme</keyword>
<evidence type="ECO:0000259" key="19">
    <source>
        <dbReference type="PROSITE" id="PS50158"/>
    </source>
</evidence>
<dbReference type="GO" id="GO:0003964">
    <property type="term" value="F:RNA-directed DNA polymerase activity"/>
    <property type="evidence" value="ECO:0007669"/>
    <property type="project" value="UniProtKB-KW"/>
</dbReference>
<evidence type="ECO:0000256" key="16">
    <source>
        <dbReference type="ARBA" id="ARBA00023268"/>
    </source>
</evidence>
<evidence type="ECO:0000256" key="10">
    <source>
        <dbReference type="ARBA" id="ARBA00022884"/>
    </source>
</evidence>
<sequence>MTKLTQKSVKFNWGEKEETAFQTLKQKLCSAPILALPEGSENFVVYCDASHKGLGPVFIQKEKVIAYASRQLKIHEKNYTTHDLELGAVILNSQVTARKEENYETEDLCGMIKNLEPRADETLCLKNRSWIPCFGDLRALIMHESHKSKYSIHPGSDKMYQDLKKLYWWPNMKAEIATYETDTMEKLTRQYLKEVVSRHGVPVSIIFDRDKFSYNNSYHTSIKVAPFEVLYGRKFRSPICWAEVGDAQLTGPEIVRETTKKIIQIKHRLQASRDRQRSYADKGRKPLEFQVRDKILAKVGMVAYQLELPEQLSRVHSTFHVSNLKKCLSDEPLAILMDEIHVDDKLNFIQEPVEIMEREVKRLKQSRISIVKVRWNSRRGPEYTWEREDQLQKKTMPNTRSGALRTREGVNEQIDRRMARALGARDAARNLEPIIGEVGGQEEVNGNKGNGNKGNKNGGNGNGNGNGGGNGYNLGGFVHVARECTYQDFLKCQPLNFNGTEGVVGLNRWFEKMETVFHISNCPEKYQVKMVPNEEVKVERFIRGLPDNIQGNVIVAEPTKLQDAIRIANNLTDQKLKGYARSADNKKRNNEKKGYVGSLPYCNKCNLHHTGPCTVRCGNCKRVSHMTRDCTATFTPNTQRAPIGNQPGIVCYECGRPEHFRKDCPKLRNQNRGNKTGNKNGNKTGNQIGGNEATNRAYAIRRGGANPESNVVTGTFFLNNCYASMLFDSGADRSFVSSTFSALLDVAPSTLDTSHSFNIDLMPVKLGSFDIIIGMDWLAKYHALIVCNEKVVRIPYGNEVLIIRGDDCNGRREKRLEDVPIAREFLKVFPEDLPGLPPARQVEFQIDLVPSAAPVARAQYRLAPAEMQELSTQLQELSDRGFIRPSSSPWGALILIDDLFDQLQGSRVYSKIEMRSGYHQLIVREEDIPKTAFRTRYGHYEFQVMPFGLTNAPAVFMDLMNRVCKPYLDRFVIVFIDDILIYSKSRKEHEGYLKLIMKLLKQKELYAKFSNCEFWLSKVQFLGHMIDNEDIHVDPNKIESIKDYASPKIPTEIR</sequence>
<keyword evidence="14" id="KW-0238">DNA-binding</keyword>
<keyword evidence="9" id="KW-0460">Magnesium</keyword>
<dbReference type="Pfam" id="PF08284">
    <property type="entry name" value="RVP_2"/>
    <property type="match status" value="2"/>
</dbReference>
<dbReference type="SUPFAM" id="SSF56672">
    <property type="entry name" value="DNA/RNA polymerases"/>
    <property type="match status" value="2"/>
</dbReference>
<evidence type="ECO:0000256" key="6">
    <source>
        <dbReference type="ARBA" id="ARBA00022750"/>
    </source>
</evidence>
<keyword evidence="3" id="KW-0548">Nucleotidyltransferase</keyword>
<keyword evidence="11" id="KW-0229">DNA integration</keyword>
<evidence type="ECO:0000256" key="14">
    <source>
        <dbReference type="ARBA" id="ARBA00023125"/>
    </source>
</evidence>
<evidence type="ECO:0000256" key="12">
    <source>
        <dbReference type="ARBA" id="ARBA00022918"/>
    </source>
</evidence>
<evidence type="ECO:0000256" key="3">
    <source>
        <dbReference type="ARBA" id="ARBA00022695"/>
    </source>
</evidence>
<evidence type="ECO:0000256" key="15">
    <source>
        <dbReference type="ARBA" id="ARBA00023172"/>
    </source>
</evidence>
<evidence type="ECO:0000256" key="9">
    <source>
        <dbReference type="ARBA" id="ARBA00022842"/>
    </source>
</evidence>
<reference evidence="20" key="2">
    <citation type="submission" date="2022-01" db="EMBL/GenBank/DDBJ databases">
        <authorList>
            <person name="Yamashiro T."/>
            <person name="Shiraishi A."/>
            <person name="Satake H."/>
            <person name="Nakayama K."/>
        </authorList>
    </citation>
    <scope>NUCLEOTIDE SEQUENCE</scope>
</reference>
<dbReference type="Proteomes" id="UP001151760">
    <property type="component" value="Unassembled WGS sequence"/>
</dbReference>
<keyword evidence="5" id="KW-0479">Metal-binding</keyword>
<dbReference type="PROSITE" id="PS00141">
    <property type="entry name" value="ASP_PROTEASE"/>
    <property type="match status" value="1"/>
</dbReference>
<dbReference type="PROSITE" id="PS50158">
    <property type="entry name" value="ZF_CCHC"/>
    <property type="match status" value="1"/>
</dbReference>
<feature type="region of interest" description="Disordered" evidence="18">
    <location>
        <begin position="665"/>
        <end position="692"/>
    </location>
</feature>
<dbReference type="PANTHER" id="PTHR37984">
    <property type="entry name" value="PROTEIN CBG26694"/>
    <property type="match status" value="1"/>
</dbReference>
<keyword evidence="7" id="KW-0255">Endonuclease</keyword>
<dbReference type="CDD" id="cd00303">
    <property type="entry name" value="retropepsin_like"/>
    <property type="match status" value="1"/>
</dbReference>
<keyword evidence="17" id="KW-0862">Zinc</keyword>
<dbReference type="SMART" id="SM00343">
    <property type="entry name" value="ZnF_C2HC"/>
    <property type="match status" value="2"/>
</dbReference>
<keyword evidence="10" id="KW-0694">RNA-binding</keyword>
<keyword evidence="6" id="KW-0064">Aspartyl protease</keyword>
<keyword evidence="4" id="KW-0540">Nuclease</keyword>
<feature type="domain" description="CCHC-type" evidence="19">
    <location>
        <begin position="651"/>
        <end position="666"/>
    </location>
</feature>
<dbReference type="InterPro" id="IPR050951">
    <property type="entry name" value="Retrovirus_Pol_polyprotein"/>
</dbReference>
<dbReference type="EMBL" id="BQNB010016803">
    <property type="protein sequence ID" value="GJT55965.1"/>
    <property type="molecule type" value="Genomic_DNA"/>
</dbReference>
<keyword evidence="1" id="KW-0645">Protease</keyword>
<dbReference type="InterPro" id="IPR056924">
    <property type="entry name" value="SH3_Tf2-1"/>
</dbReference>
<evidence type="ECO:0000313" key="20">
    <source>
        <dbReference type="EMBL" id="GJT55965.1"/>
    </source>
</evidence>
<dbReference type="InterPro" id="IPR001969">
    <property type="entry name" value="Aspartic_peptidase_AS"/>
</dbReference>
<evidence type="ECO:0000256" key="5">
    <source>
        <dbReference type="ARBA" id="ARBA00022723"/>
    </source>
</evidence>
<evidence type="ECO:0000256" key="2">
    <source>
        <dbReference type="ARBA" id="ARBA00022679"/>
    </source>
</evidence>
<reference evidence="20" key="1">
    <citation type="journal article" date="2022" name="Int. J. Mol. Sci.">
        <title>Draft Genome of Tanacetum Coccineum: Genomic Comparison of Closely Related Tanacetum-Family Plants.</title>
        <authorList>
            <person name="Yamashiro T."/>
            <person name="Shiraishi A."/>
            <person name="Nakayama K."/>
            <person name="Satake H."/>
        </authorList>
    </citation>
    <scope>NUCLEOTIDE SEQUENCE</scope>
</reference>
<evidence type="ECO:0000256" key="17">
    <source>
        <dbReference type="PROSITE-ProRule" id="PRU00047"/>
    </source>
</evidence>
<dbReference type="InterPro" id="IPR041588">
    <property type="entry name" value="Integrase_H2C2"/>
</dbReference>
<dbReference type="InterPro" id="IPR043128">
    <property type="entry name" value="Rev_trsase/Diguanyl_cyclase"/>
</dbReference>
<dbReference type="SUPFAM" id="SSF57756">
    <property type="entry name" value="Retrovirus zinc finger-like domains"/>
    <property type="match status" value="1"/>
</dbReference>
<evidence type="ECO:0000256" key="7">
    <source>
        <dbReference type="ARBA" id="ARBA00022759"/>
    </source>
</evidence>
<dbReference type="SUPFAM" id="SSF50630">
    <property type="entry name" value="Acid proteases"/>
    <property type="match status" value="1"/>
</dbReference>
<dbReference type="InterPro" id="IPR041577">
    <property type="entry name" value="RT_RNaseH_2"/>
</dbReference>
<dbReference type="Gene3D" id="1.10.340.70">
    <property type="match status" value="1"/>
</dbReference>
<evidence type="ECO:0000256" key="11">
    <source>
        <dbReference type="ARBA" id="ARBA00022908"/>
    </source>
</evidence>
<dbReference type="InterPro" id="IPR021109">
    <property type="entry name" value="Peptidase_aspartic_dom_sf"/>
</dbReference>
<feature type="compositionally biased region" description="Low complexity" evidence="18">
    <location>
        <begin position="668"/>
        <end position="691"/>
    </location>
</feature>
<dbReference type="CDD" id="cd01647">
    <property type="entry name" value="RT_LTR"/>
    <property type="match status" value="1"/>
</dbReference>
<feature type="region of interest" description="Disordered" evidence="18">
    <location>
        <begin position="440"/>
        <end position="464"/>
    </location>
</feature>
<keyword evidence="13" id="KW-0239">DNA-directed DNA polymerase</keyword>
<comment type="caution">
    <text evidence="20">The sequence shown here is derived from an EMBL/GenBank/DDBJ whole genome shotgun (WGS) entry which is preliminary data.</text>
</comment>
<name>A0ABQ5EZ95_9ASTR</name>
<dbReference type="Gene3D" id="4.10.60.10">
    <property type="entry name" value="Zinc finger, CCHC-type"/>
    <property type="match status" value="1"/>
</dbReference>
<feature type="compositionally biased region" description="Gly residues" evidence="18">
    <location>
        <begin position="448"/>
        <end position="464"/>
    </location>
</feature>
<evidence type="ECO:0000313" key="21">
    <source>
        <dbReference type="Proteomes" id="UP001151760"/>
    </source>
</evidence>
<keyword evidence="12 20" id="KW-0695">RNA-directed DNA polymerase</keyword>
<dbReference type="Gene3D" id="3.30.70.270">
    <property type="match status" value="2"/>
</dbReference>
<dbReference type="Pfam" id="PF00098">
    <property type="entry name" value="zf-CCHC"/>
    <property type="match status" value="1"/>
</dbReference>
<keyword evidence="17" id="KW-0863">Zinc-finger</keyword>
<keyword evidence="8" id="KW-0378">Hydrolase</keyword>
<evidence type="ECO:0000256" key="1">
    <source>
        <dbReference type="ARBA" id="ARBA00022670"/>
    </source>
</evidence>
<dbReference type="Pfam" id="PF17921">
    <property type="entry name" value="Integrase_H2C2"/>
    <property type="match status" value="1"/>
</dbReference>
<dbReference type="Gene3D" id="2.40.70.10">
    <property type="entry name" value="Acid Proteases"/>
    <property type="match status" value="1"/>
</dbReference>
<evidence type="ECO:0000256" key="13">
    <source>
        <dbReference type="ARBA" id="ARBA00022932"/>
    </source>
</evidence>
<organism evidence="20 21">
    <name type="scientific">Tanacetum coccineum</name>
    <dbReference type="NCBI Taxonomy" id="301880"/>
    <lineage>
        <taxon>Eukaryota</taxon>
        <taxon>Viridiplantae</taxon>
        <taxon>Streptophyta</taxon>
        <taxon>Embryophyta</taxon>
        <taxon>Tracheophyta</taxon>
        <taxon>Spermatophyta</taxon>
        <taxon>Magnoliopsida</taxon>
        <taxon>eudicotyledons</taxon>
        <taxon>Gunneridae</taxon>
        <taxon>Pentapetalae</taxon>
        <taxon>asterids</taxon>
        <taxon>campanulids</taxon>
        <taxon>Asterales</taxon>
        <taxon>Asteraceae</taxon>
        <taxon>Asteroideae</taxon>
        <taxon>Anthemideae</taxon>
        <taxon>Anthemidinae</taxon>
        <taxon>Tanacetum</taxon>
    </lineage>
</organism>
<proteinExistence type="predicted"/>
<dbReference type="Gene3D" id="3.10.10.10">
    <property type="entry name" value="HIV Type 1 Reverse Transcriptase, subunit A, domain 1"/>
    <property type="match status" value="2"/>
</dbReference>
<protein>
    <submittedName>
        <fullName evidence="20">Reverse transcriptase domain-containing protein</fullName>
    </submittedName>
</protein>
<dbReference type="InterPro" id="IPR001878">
    <property type="entry name" value="Znf_CCHC"/>
</dbReference>
<evidence type="ECO:0000256" key="4">
    <source>
        <dbReference type="ARBA" id="ARBA00022722"/>
    </source>
</evidence>
<keyword evidence="15" id="KW-0233">DNA recombination</keyword>
<accession>A0ABQ5EZ95</accession>
<keyword evidence="2" id="KW-0808">Transferase</keyword>